<dbReference type="SUPFAM" id="SSF54001">
    <property type="entry name" value="Cysteine proteinases"/>
    <property type="match status" value="1"/>
</dbReference>
<dbReference type="GO" id="GO:0019783">
    <property type="term" value="F:ubiquitin-like protein peptidase activity"/>
    <property type="evidence" value="ECO:0007669"/>
    <property type="project" value="UniProtKB-ARBA"/>
</dbReference>
<keyword evidence="2" id="KW-0645">Protease</keyword>
<feature type="compositionally biased region" description="Basic and acidic residues" evidence="5">
    <location>
        <begin position="13"/>
        <end position="22"/>
    </location>
</feature>
<evidence type="ECO:0000256" key="4">
    <source>
        <dbReference type="ARBA" id="ARBA00022807"/>
    </source>
</evidence>
<dbReference type="Gene3D" id="3.40.395.10">
    <property type="entry name" value="Adenoviral Proteinase, Chain A"/>
    <property type="match status" value="1"/>
</dbReference>
<comment type="caution">
    <text evidence="7">The sequence shown here is derived from an EMBL/GenBank/DDBJ whole genome shotgun (WGS) entry which is preliminary data.</text>
</comment>
<gene>
    <name evidence="7" type="ORF">INT48_005817</name>
</gene>
<feature type="compositionally biased region" description="Polar residues" evidence="5">
    <location>
        <begin position="1"/>
        <end position="12"/>
    </location>
</feature>
<dbReference type="GO" id="GO:0008234">
    <property type="term" value="F:cysteine-type peptidase activity"/>
    <property type="evidence" value="ECO:0007669"/>
    <property type="project" value="UniProtKB-KW"/>
</dbReference>
<evidence type="ECO:0000256" key="3">
    <source>
        <dbReference type="ARBA" id="ARBA00022801"/>
    </source>
</evidence>
<dbReference type="PROSITE" id="PS50600">
    <property type="entry name" value="ULP_PROTEASE"/>
    <property type="match status" value="1"/>
</dbReference>
<name>A0A8H7VVF9_9FUNG</name>
<dbReference type="AlphaFoldDB" id="A0A8H7VVF9"/>
<evidence type="ECO:0000256" key="5">
    <source>
        <dbReference type="SAM" id="MobiDB-lite"/>
    </source>
</evidence>
<keyword evidence="3" id="KW-0378">Hydrolase</keyword>
<reference evidence="7" key="1">
    <citation type="submission" date="2021-01" db="EMBL/GenBank/DDBJ databases">
        <title>Metabolic potential, ecology and presence of endohyphal bacteria is reflected in genomic diversity of Mucoromycotina.</title>
        <authorList>
            <person name="Muszewska A."/>
            <person name="Okrasinska A."/>
            <person name="Steczkiewicz K."/>
            <person name="Drgas O."/>
            <person name="Orlowska M."/>
            <person name="Perlinska-Lenart U."/>
            <person name="Aleksandrzak-Piekarczyk T."/>
            <person name="Szatraj K."/>
            <person name="Zielenkiewicz U."/>
            <person name="Pilsyk S."/>
            <person name="Malc E."/>
            <person name="Mieczkowski P."/>
            <person name="Kruszewska J.S."/>
            <person name="Biernat P."/>
            <person name="Pawlowska J."/>
        </authorList>
    </citation>
    <scope>NUCLEOTIDE SEQUENCE</scope>
    <source>
        <strain evidence="7">WA0000018081</strain>
    </source>
</reference>
<evidence type="ECO:0000313" key="8">
    <source>
        <dbReference type="Proteomes" id="UP000613177"/>
    </source>
</evidence>
<evidence type="ECO:0000256" key="2">
    <source>
        <dbReference type="ARBA" id="ARBA00022670"/>
    </source>
</evidence>
<dbReference type="EMBL" id="JAEPRE010000048">
    <property type="protein sequence ID" value="KAG2234665.1"/>
    <property type="molecule type" value="Genomic_DNA"/>
</dbReference>
<proteinExistence type="inferred from homology"/>
<feature type="region of interest" description="Disordered" evidence="5">
    <location>
        <begin position="1"/>
        <end position="52"/>
    </location>
</feature>
<dbReference type="Proteomes" id="UP000613177">
    <property type="component" value="Unassembled WGS sequence"/>
</dbReference>
<keyword evidence="4" id="KW-0788">Thiol protease</keyword>
<keyword evidence="8" id="KW-1185">Reference proteome</keyword>
<dbReference type="PANTHER" id="PTHR46915">
    <property type="entry name" value="UBIQUITIN-LIKE PROTEASE 4-RELATED"/>
    <property type="match status" value="1"/>
</dbReference>
<sequence length="295" mass="34356">MNTHKNQTSNKNTFREKRKLTEDNTPIAKRKKLGIQENGVSPSITVKRSGKENIIQEQSKEDNQVIIDLSSSEEETEESSEDNSNPCLKGKEWLKDNIVDLALAELRRKYEKAGQAYLFNSLFFSKLRTIRDSGASKKDYYTTTKRWFKNDELSNKRFWIIPVCDRNHWYVIVVARPRSNRPSITVFDSIKKKTYVSVNLIKAFLKQKYAAEHTGKCRKIEVNIADIPQQKNASDCGLFTIRSANLLLRDDAQHYFTFIKDPKNNEAKINKFYKKIPVPTRKKVFKSIQMLIENH</sequence>
<dbReference type="PANTHER" id="PTHR46915:SF2">
    <property type="entry name" value="UBIQUITIN-LIKE PROTEASE 4"/>
    <property type="match status" value="1"/>
</dbReference>
<dbReference type="InterPro" id="IPR038765">
    <property type="entry name" value="Papain-like_cys_pep_sf"/>
</dbReference>
<comment type="similarity">
    <text evidence="1">Belongs to the peptidase C48 family.</text>
</comment>
<dbReference type="GO" id="GO:0006508">
    <property type="term" value="P:proteolysis"/>
    <property type="evidence" value="ECO:0007669"/>
    <property type="project" value="UniProtKB-KW"/>
</dbReference>
<feature type="domain" description="Ubiquitin-like protease family profile" evidence="6">
    <location>
        <begin position="67"/>
        <end position="247"/>
    </location>
</feature>
<organism evidence="7 8">
    <name type="scientific">Thamnidium elegans</name>
    <dbReference type="NCBI Taxonomy" id="101142"/>
    <lineage>
        <taxon>Eukaryota</taxon>
        <taxon>Fungi</taxon>
        <taxon>Fungi incertae sedis</taxon>
        <taxon>Mucoromycota</taxon>
        <taxon>Mucoromycotina</taxon>
        <taxon>Mucoromycetes</taxon>
        <taxon>Mucorales</taxon>
        <taxon>Mucorineae</taxon>
        <taxon>Mucoraceae</taxon>
        <taxon>Thamnidium</taxon>
    </lineage>
</organism>
<evidence type="ECO:0000259" key="6">
    <source>
        <dbReference type="PROSITE" id="PS50600"/>
    </source>
</evidence>
<protein>
    <recommendedName>
        <fullName evidence="6">Ubiquitin-like protease family profile domain-containing protein</fullName>
    </recommendedName>
</protein>
<accession>A0A8H7VVF9</accession>
<dbReference type="Pfam" id="PF02902">
    <property type="entry name" value="Peptidase_C48"/>
    <property type="match status" value="1"/>
</dbReference>
<evidence type="ECO:0000256" key="1">
    <source>
        <dbReference type="ARBA" id="ARBA00005234"/>
    </source>
</evidence>
<dbReference type="GO" id="GO:0016926">
    <property type="term" value="P:protein desumoylation"/>
    <property type="evidence" value="ECO:0007669"/>
    <property type="project" value="UniProtKB-ARBA"/>
</dbReference>
<evidence type="ECO:0000313" key="7">
    <source>
        <dbReference type="EMBL" id="KAG2234665.1"/>
    </source>
</evidence>
<dbReference type="InterPro" id="IPR003653">
    <property type="entry name" value="Peptidase_C48_C"/>
</dbReference>